<comment type="similarity">
    <text evidence="2">Belongs to the universal ribosomal protein uL29 family.</text>
</comment>
<evidence type="ECO:0000256" key="1">
    <source>
        <dbReference type="ARBA" id="ARBA00004173"/>
    </source>
</evidence>
<dbReference type="Pfam" id="PF06984">
    <property type="entry name" value="MRP-L47"/>
    <property type="match status" value="1"/>
</dbReference>
<evidence type="ECO:0000256" key="6">
    <source>
        <dbReference type="ARBA" id="ARBA00035289"/>
    </source>
</evidence>
<protein>
    <recommendedName>
        <fullName evidence="6">Large ribosomal subunit protein uL29m</fullName>
    </recommendedName>
    <alternativeName>
        <fullName evidence="7">54S ribosomal protein L4, mitochondrial</fullName>
    </alternativeName>
</protein>
<dbReference type="PANTHER" id="PTHR21183">
    <property type="entry name" value="RIBOSOMAL PROTEIN L47, MITOCHONDRIAL-RELATED"/>
    <property type="match status" value="1"/>
</dbReference>
<comment type="subcellular location">
    <subcellularLocation>
        <location evidence="1">Mitochondrion</location>
    </subcellularLocation>
</comment>
<evidence type="ECO:0000256" key="7">
    <source>
        <dbReference type="ARBA" id="ARBA00035399"/>
    </source>
</evidence>
<keyword evidence="10" id="KW-1185">Reference proteome</keyword>
<dbReference type="EMBL" id="NESQ01000057">
    <property type="protein sequence ID" value="PUU80776.1"/>
    <property type="molecule type" value="Genomic_DNA"/>
</dbReference>
<keyword evidence="4" id="KW-0496">Mitochondrion</keyword>
<evidence type="ECO:0000313" key="10">
    <source>
        <dbReference type="Proteomes" id="UP000244722"/>
    </source>
</evidence>
<dbReference type="STRING" id="42251.A0A2T6ZZ76"/>
<feature type="compositionally biased region" description="Basic residues" evidence="8">
    <location>
        <begin position="217"/>
        <end position="227"/>
    </location>
</feature>
<dbReference type="InterPro" id="IPR010729">
    <property type="entry name" value="Ribosomal_uL29_mit"/>
</dbReference>
<dbReference type="InterPro" id="IPR038340">
    <property type="entry name" value="MRP-L47_sf"/>
</dbReference>
<dbReference type="AlphaFoldDB" id="A0A2T6ZZ76"/>
<dbReference type="Gene3D" id="6.10.330.20">
    <property type="match status" value="1"/>
</dbReference>
<keyword evidence="3 9" id="KW-0689">Ribosomal protein</keyword>
<keyword evidence="5" id="KW-0687">Ribonucleoprotein</keyword>
<proteinExistence type="inferred from homology"/>
<evidence type="ECO:0000313" key="9">
    <source>
        <dbReference type="EMBL" id="PUU80776.1"/>
    </source>
</evidence>
<dbReference type="PANTHER" id="PTHR21183:SF18">
    <property type="entry name" value="LARGE RIBOSOMAL SUBUNIT PROTEIN UL29M"/>
    <property type="match status" value="1"/>
</dbReference>
<name>A0A2T6ZZ76_TUBBO</name>
<sequence>MSSHSLARPATALRQNALLVVRASSSQFHTTAAPLGRWVRDRSKNRGVSAIHRQPKKDIQISVSKFPLPEPVLDASTRTAAKVDPDHGLWGFFRDKKALPTPEEDYKHGRPWTAAELRRKSWEDLQKLWWVCVKERNIMETQKIERQRLKPGYGEFESNTRYGQVRVTQRAIKHVLTERYYVWQEAQKIAATDPEVDLSGEGPAYQPHDPADVVSGKKLKKGKKGEKKKPEGPQVVDPIHEARRELLGEPSTESPQKPPAV</sequence>
<comment type="caution">
    <text evidence="9">The sequence shown here is derived from an EMBL/GenBank/DDBJ whole genome shotgun (WGS) entry which is preliminary data.</text>
</comment>
<dbReference type="GO" id="GO:0003735">
    <property type="term" value="F:structural constituent of ribosome"/>
    <property type="evidence" value="ECO:0007669"/>
    <property type="project" value="InterPro"/>
</dbReference>
<evidence type="ECO:0000256" key="4">
    <source>
        <dbReference type="ARBA" id="ARBA00023128"/>
    </source>
</evidence>
<feature type="compositionally biased region" description="Basic and acidic residues" evidence="8">
    <location>
        <begin position="238"/>
        <end position="247"/>
    </location>
</feature>
<evidence type="ECO:0000256" key="5">
    <source>
        <dbReference type="ARBA" id="ARBA00023274"/>
    </source>
</evidence>
<dbReference type="Proteomes" id="UP000244722">
    <property type="component" value="Unassembled WGS sequence"/>
</dbReference>
<evidence type="ECO:0000256" key="3">
    <source>
        <dbReference type="ARBA" id="ARBA00022980"/>
    </source>
</evidence>
<organism evidence="9 10">
    <name type="scientific">Tuber borchii</name>
    <name type="common">White truffle</name>
    <dbReference type="NCBI Taxonomy" id="42251"/>
    <lineage>
        <taxon>Eukaryota</taxon>
        <taxon>Fungi</taxon>
        <taxon>Dikarya</taxon>
        <taxon>Ascomycota</taxon>
        <taxon>Pezizomycotina</taxon>
        <taxon>Pezizomycetes</taxon>
        <taxon>Pezizales</taxon>
        <taxon>Tuberaceae</taxon>
        <taxon>Tuber</taxon>
    </lineage>
</organism>
<evidence type="ECO:0000256" key="8">
    <source>
        <dbReference type="SAM" id="MobiDB-lite"/>
    </source>
</evidence>
<feature type="region of interest" description="Disordered" evidence="8">
    <location>
        <begin position="194"/>
        <end position="261"/>
    </location>
</feature>
<dbReference type="GO" id="GO:0005762">
    <property type="term" value="C:mitochondrial large ribosomal subunit"/>
    <property type="evidence" value="ECO:0007669"/>
    <property type="project" value="TreeGrafter"/>
</dbReference>
<evidence type="ECO:0000256" key="2">
    <source>
        <dbReference type="ARBA" id="ARBA00009254"/>
    </source>
</evidence>
<dbReference type="OrthoDB" id="270763at2759"/>
<reference evidence="9 10" key="1">
    <citation type="submission" date="2017-04" db="EMBL/GenBank/DDBJ databases">
        <title>Draft genome sequence of Tuber borchii Vittad., a whitish edible truffle.</title>
        <authorList>
            <consortium name="DOE Joint Genome Institute"/>
            <person name="Murat C."/>
            <person name="Kuo A."/>
            <person name="Barry K.W."/>
            <person name="Clum A."/>
            <person name="Dockter R.B."/>
            <person name="Fauchery L."/>
            <person name="Iotti M."/>
            <person name="Kohler A."/>
            <person name="Labutti K."/>
            <person name="Lindquist E.A."/>
            <person name="Lipzen A."/>
            <person name="Ohm R.A."/>
            <person name="Wang M."/>
            <person name="Grigoriev I.V."/>
            <person name="Zambonelli A."/>
            <person name="Martin F.M."/>
        </authorList>
    </citation>
    <scope>NUCLEOTIDE SEQUENCE [LARGE SCALE GENOMIC DNA]</scope>
    <source>
        <strain evidence="9 10">Tbo3840</strain>
    </source>
</reference>
<accession>A0A2T6ZZ76</accession>
<dbReference type="GO" id="GO:0032543">
    <property type="term" value="P:mitochondrial translation"/>
    <property type="evidence" value="ECO:0007669"/>
    <property type="project" value="TreeGrafter"/>
</dbReference>
<gene>
    <name evidence="9" type="ORF">B9Z19DRAFT_1078590</name>
</gene>